<dbReference type="OrthoDB" id="2439417at2759"/>
<keyword evidence="3" id="KW-1185">Reference proteome</keyword>
<gene>
    <name evidence="2" type="ORF">FCALED_LOCUS8681</name>
</gene>
<sequence>MKVLKLSKYPDGFSGDGFSDGGFSSSSSFGSGSSTVQHFLQLLNKEYAKLKNKAFIEYGDVPNSNYEKHLRENSIIDDENIQLKVA</sequence>
<accession>A0A9N9CGP0</accession>
<feature type="compositionally biased region" description="Low complexity" evidence="1">
    <location>
        <begin position="21"/>
        <end position="33"/>
    </location>
</feature>
<evidence type="ECO:0000256" key="1">
    <source>
        <dbReference type="SAM" id="MobiDB-lite"/>
    </source>
</evidence>
<proteinExistence type="predicted"/>
<reference evidence="2" key="1">
    <citation type="submission" date="2021-06" db="EMBL/GenBank/DDBJ databases">
        <authorList>
            <person name="Kallberg Y."/>
            <person name="Tangrot J."/>
            <person name="Rosling A."/>
        </authorList>
    </citation>
    <scope>NUCLEOTIDE SEQUENCE</scope>
    <source>
        <strain evidence="2">UK204</strain>
    </source>
</reference>
<feature type="region of interest" description="Disordered" evidence="1">
    <location>
        <begin position="14"/>
        <end position="33"/>
    </location>
</feature>
<name>A0A9N9CGP0_9GLOM</name>
<comment type="caution">
    <text evidence="2">The sequence shown here is derived from an EMBL/GenBank/DDBJ whole genome shotgun (WGS) entry which is preliminary data.</text>
</comment>
<dbReference type="AlphaFoldDB" id="A0A9N9CGP0"/>
<dbReference type="Proteomes" id="UP000789570">
    <property type="component" value="Unassembled WGS sequence"/>
</dbReference>
<protein>
    <submittedName>
        <fullName evidence="2">6423_t:CDS:1</fullName>
    </submittedName>
</protein>
<dbReference type="EMBL" id="CAJVPQ010002612">
    <property type="protein sequence ID" value="CAG8602960.1"/>
    <property type="molecule type" value="Genomic_DNA"/>
</dbReference>
<evidence type="ECO:0000313" key="2">
    <source>
        <dbReference type="EMBL" id="CAG8602960.1"/>
    </source>
</evidence>
<evidence type="ECO:0000313" key="3">
    <source>
        <dbReference type="Proteomes" id="UP000789570"/>
    </source>
</evidence>
<organism evidence="2 3">
    <name type="scientific">Funneliformis caledonium</name>
    <dbReference type="NCBI Taxonomy" id="1117310"/>
    <lineage>
        <taxon>Eukaryota</taxon>
        <taxon>Fungi</taxon>
        <taxon>Fungi incertae sedis</taxon>
        <taxon>Mucoromycota</taxon>
        <taxon>Glomeromycotina</taxon>
        <taxon>Glomeromycetes</taxon>
        <taxon>Glomerales</taxon>
        <taxon>Glomeraceae</taxon>
        <taxon>Funneliformis</taxon>
    </lineage>
</organism>